<evidence type="ECO:0000256" key="5">
    <source>
        <dbReference type="ARBA" id="ARBA00023136"/>
    </source>
</evidence>
<feature type="transmembrane region" description="Helical" evidence="6">
    <location>
        <begin position="303"/>
        <end position="323"/>
    </location>
</feature>
<dbReference type="Proteomes" id="UP000479526">
    <property type="component" value="Unassembled WGS sequence"/>
</dbReference>
<sequence>MSSTFADRWLGRVRLSAWVTLTAPLLAILFAGVITSIVLAITGNPVFDTLVTMVDYGSQPRSLALVVNNATTYYLSAIAVAIGFRMNLFNIGVDGQYRLAGLVAAAVGGAVTLPAPLMPIVIILVAMIVGAAWAGIAGVLKATRGVSEVISTIMLNTIATGIGAYLLLEVWGERQGNDIATKELPEAARIAGIGLIPGTPQMVYGLFFLAIAVGIAFHVLLNKMRFGFDLRATGQSESAAVASGVDVKHMIVYAMLISGATAGLIGMPQLLGESFTYNLNFQAGLGFTGIAIALLGRNNPIGIAFAALLWGFLDVSSTVLDLHKIAPEIVVIMQGLTVLSVVVTYELAHRYRVNAEQRRVSRELAGGASATPQKEGASA</sequence>
<feature type="transmembrane region" description="Helical" evidence="6">
    <location>
        <begin position="202"/>
        <end position="221"/>
    </location>
</feature>
<evidence type="ECO:0000256" key="6">
    <source>
        <dbReference type="SAM" id="Phobius"/>
    </source>
</evidence>
<dbReference type="PANTHER" id="PTHR47089">
    <property type="entry name" value="ABC TRANSPORTER, PERMEASE PROTEIN"/>
    <property type="match status" value="1"/>
</dbReference>
<comment type="caution">
    <text evidence="7">The sequence shown here is derived from an EMBL/GenBank/DDBJ whole genome shotgun (WGS) entry which is preliminary data.</text>
</comment>
<evidence type="ECO:0000256" key="2">
    <source>
        <dbReference type="ARBA" id="ARBA00022475"/>
    </source>
</evidence>
<proteinExistence type="predicted"/>
<organism evidence="7 8">
    <name type="scientific">Herbidospora solisilvae</name>
    <dbReference type="NCBI Taxonomy" id="2696284"/>
    <lineage>
        <taxon>Bacteria</taxon>
        <taxon>Bacillati</taxon>
        <taxon>Actinomycetota</taxon>
        <taxon>Actinomycetes</taxon>
        <taxon>Streptosporangiales</taxon>
        <taxon>Streptosporangiaceae</taxon>
        <taxon>Herbidospora</taxon>
    </lineage>
</organism>
<name>A0A7C9NLJ2_9ACTN</name>
<feature type="transmembrane region" description="Helical" evidence="6">
    <location>
        <begin position="63"/>
        <end position="84"/>
    </location>
</feature>
<evidence type="ECO:0000256" key="4">
    <source>
        <dbReference type="ARBA" id="ARBA00022989"/>
    </source>
</evidence>
<keyword evidence="5 6" id="KW-0472">Membrane</keyword>
<feature type="transmembrane region" description="Helical" evidence="6">
    <location>
        <begin position="21"/>
        <end position="43"/>
    </location>
</feature>
<evidence type="ECO:0000313" key="7">
    <source>
        <dbReference type="EMBL" id="NAS25632.1"/>
    </source>
</evidence>
<feature type="transmembrane region" description="Helical" evidence="6">
    <location>
        <begin position="120"/>
        <end position="140"/>
    </location>
</feature>
<evidence type="ECO:0000256" key="1">
    <source>
        <dbReference type="ARBA" id="ARBA00004651"/>
    </source>
</evidence>
<keyword evidence="4 6" id="KW-1133">Transmembrane helix</keyword>
<dbReference type="InterPro" id="IPR001851">
    <property type="entry name" value="ABC_transp_permease"/>
</dbReference>
<dbReference type="Pfam" id="PF02653">
    <property type="entry name" value="BPD_transp_2"/>
    <property type="match status" value="1"/>
</dbReference>
<keyword evidence="2" id="KW-1003">Cell membrane</keyword>
<evidence type="ECO:0000313" key="8">
    <source>
        <dbReference type="Proteomes" id="UP000479526"/>
    </source>
</evidence>
<feature type="transmembrane region" description="Helical" evidence="6">
    <location>
        <begin position="96"/>
        <end position="114"/>
    </location>
</feature>
<dbReference type="GO" id="GO:0022857">
    <property type="term" value="F:transmembrane transporter activity"/>
    <property type="evidence" value="ECO:0007669"/>
    <property type="project" value="InterPro"/>
</dbReference>
<keyword evidence="3 6" id="KW-0812">Transmembrane</keyword>
<dbReference type="CDD" id="cd06580">
    <property type="entry name" value="TM_PBP1_transp_TpRbsC_like"/>
    <property type="match status" value="1"/>
</dbReference>
<dbReference type="GO" id="GO:0005886">
    <property type="term" value="C:plasma membrane"/>
    <property type="evidence" value="ECO:0007669"/>
    <property type="project" value="UniProtKB-SubCell"/>
</dbReference>
<accession>A0A7C9NLJ2</accession>
<dbReference type="PANTHER" id="PTHR47089:SF1">
    <property type="entry name" value="GUANOSINE ABC TRANSPORTER PERMEASE PROTEIN NUPP"/>
    <property type="match status" value="1"/>
</dbReference>
<comment type="subcellular location">
    <subcellularLocation>
        <location evidence="1">Cell membrane</location>
        <topology evidence="1">Multi-pass membrane protein</topology>
    </subcellularLocation>
</comment>
<gene>
    <name evidence="7" type="ORF">GT755_28595</name>
</gene>
<feature type="transmembrane region" description="Helical" evidence="6">
    <location>
        <begin position="277"/>
        <end position="296"/>
    </location>
</feature>
<dbReference type="EMBL" id="WXEW01000008">
    <property type="protein sequence ID" value="NAS25632.1"/>
    <property type="molecule type" value="Genomic_DNA"/>
</dbReference>
<feature type="transmembrane region" description="Helical" evidence="6">
    <location>
        <begin position="251"/>
        <end position="271"/>
    </location>
</feature>
<evidence type="ECO:0000256" key="3">
    <source>
        <dbReference type="ARBA" id="ARBA00022692"/>
    </source>
</evidence>
<keyword evidence="8" id="KW-1185">Reference proteome</keyword>
<dbReference type="AlphaFoldDB" id="A0A7C9NLJ2"/>
<feature type="transmembrane region" description="Helical" evidence="6">
    <location>
        <begin position="149"/>
        <end position="168"/>
    </location>
</feature>
<protein>
    <submittedName>
        <fullName evidence="7">ABC transporter permease</fullName>
    </submittedName>
</protein>
<reference evidence="7 8" key="1">
    <citation type="submission" date="2020-01" db="EMBL/GenBank/DDBJ databases">
        <title>Herbidospora sp. NEAU-GS84 nov., a novel actinomycete isolated from soil.</title>
        <authorList>
            <person name="Han L."/>
        </authorList>
    </citation>
    <scope>NUCLEOTIDE SEQUENCE [LARGE SCALE GENOMIC DNA]</scope>
    <source>
        <strain evidence="7 8">NEAU-GS84</strain>
    </source>
</reference>
<dbReference type="RefSeq" id="WP_161482640.1">
    <property type="nucleotide sequence ID" value="NZ_WXEW01000008.1"/>
</dbReference>
<feature type="transmembrane region" description="Helical" evidence="6">
    <location>
        <begin position="329"/>
        <end position="348"/>
    </location>
</feature>